<evidence type="ECO:0000256" key="8">
    <source>
        <dbReference type="ARBA" id="ARBA00023159"/>
    </source>
</evidence>
<gene>
    <name evidence="15" type="primary">LOC110977565</name>
</gene>
<dbReference type="GO" id="GO:0007165">
    <property type="term" value="P:signal transduction"/>
    <property type="evidence" value="ECO:0007669"/>
    <property type="project" value="InterPro"/>
</dbReference>
<dbReference type="InterPro" id="IPR033926">
    <property type="entry name" value="IPT_NFkappaB"/>
</dbReference>
<dbReference type="SUPFAM" id="SSF81296">
    <property type="entry name" value="E set domains"/>
    <property type="match status" value="1"/>
</dbReference>
<dbReference type="InterPro" id="IPR000451">
    <property type="entry name" value="NFkB/Dor"/>
</dbReference>
<dbReference type="SMART" id="SM00005">
    <property type="entry name" value="DEATH"/>
    <property type="match status" value="1"/>
</dbReference>
<keyword evidence="3" id="KW-0963">Cytoplasm</keyword>
<dbReference type="Pfam" id="PF00023">
    <property type="entry name" value="Ank"/>
    <property type="match status" value="1"/>
</dbReference>
<dbReference type="InterPro" id="IPR030492">
    <property type="entry name" value="RHD_CS"/>
</dbReference>
<dbReference type="InterPro" id="IPR002110">
    <property type="entry name" value="Ankyrin_rpt"/>
</dbReference>
<dbReference type="InterPro" id="IPR011029">
    <property type="entry name" value="DEATH-like_dom_sf"/>
</dbReference>
<dbReference type="OMA" id="DSATPCQ"/>
<dbReference type="GeneID" id="110977565"/>
<evidence type="ECO:0000256" key="12">
    <source>
        <dbReference type="SAM" id="MobiDB-lite"/>
    </source>
</evidence>
<dbReference type="PROSITE" id="PS01204">
    <property type="entry name" value="REL_1"/>
    <property type="match status" value="1"/>
</dbReference>
<dbReference type="SMART" id="SM00429">
    <property type="entry name" value="IPT"/>
    <property type="match status" value="1"/>
</dbReference>
<feature type="compositionally biased region" description="Polar residues" evidence="12">
    <location>
        <begin position="916"/>
        <end position="930"/>
    </location>
</feature>
<dbReference type="Gene3D" id="1.10.533.10">
    <property type="entry name" value="Death Domain, Fas"/>
    <property type="match status" value="1"/>
</dbReference>
<keyword evidence="8" id="KW-0010">Activator</keyword>
<evidence type="ECO:0000256" key="9">
    <source>
        <dbReference type="ARBA" id="ARBA00023163"/>
    </source>
</evidence>
<organism evidence="14 15">
    <name type="scientific">Acanthaster planci</name>
    <name type="common">Crown-of-thorns starfish</name>
    <dbReference type="NCBI Taxonomy" id="133434"/>
    <lineage>
        <taxon>Eukaryota</taxon>
        <taxon>Metazoa</taxon>
        <taxon>Echinodermata</taxon>
        <taxon>Eleutherozoa</taxon>
        <taxon>Asterozoa</taxon>
        <taxon>Asteroidea</taxon>
        <taxon>Valvatacea</taxon>
        <taxon>Valvatida</taxon>
        <taxon>Acanthasteridae</taxon>
        <taxon>Acanthaster</taxon>
    </lineage>
</organism>
<feature type="compositionally biased region" description="Polar residues" evidence="12">
    <location>
        <begin position="426"/>
        <end position="439"/>
    </location>
</feature>
<dbReference type="GO" id="GO:0000981">
    <property type="term" value="F:DNA-binding transcription factor activity, RNA polymerase II-specific"/>
    <property type="evidence" value="ECO:0007669"/>
    <property type="project" value="TreeGrafter"/>
</dbReference>
<dbReference type="OrthoDB" id="10254686at2759"/>
<dbReference type="InterPro" id="IPR014756">
    <property type="entry name" value="Ig_E-set"/>
</dbReference>
<dbReference type="PROSITE" id="PS50297">
    <property type="entry name" value="ANK_REP_REGION"/>
    <property type="match status" value="5"/>
</dbReference>
<dbReference type="PROSITE" id="PS50254">
    <property type="entry name" value="REL_2"/>
    <property type="match status" value="1"/>
</dbReference>
<dbReference type="SMART" id="SM00248">
    <property type="entry name" value="ANK"/>
    <property type="match status" value="6"/>
</dbReference>
<feature type="repeat" description="ANK" evidence="11">
    <location>
        <begin position="729"/>
        <end position="761"/>
    </location>
</feature>
<dbReference type="RefSeq" id="XP_022087493.1">
    <property type="nucleotide sequence ID" value="XM_022231801.1"/>
</dbReference>
<keyword evidence="7" id="KW-0238">DNA-binding</keyword>
<evidence type="ECO:0000256" key="6">
    <source>
        <dbReference type="ARBA" id="ARBA00023043"/>
    </source>
</evidence>
<dbReference type="SUPFAM" id="SSF47986">
    <property type="entry name" value="DEATH domain"/>
    <property type="match status" value="1"/>
</dbReference>
<dbReference type="InterPro" id="IPR036770">
    <property type="entry name" value="Ankyrin_rpt-contain_sf"/>
</dbReference>
<keyword evidence="9" id="KW-0804">Transcription</keyword>
<feature type="region of interest" description="Disordered" evidence="12">
    <location>
        <begin position="381"/>
        <end position="439"/>
    </location>
</feature>
<feature type="compositionally biased region" description="Gly residues" evidence="12">
    <location>
        <begin position="389"/>
        <end position="405"/>
    </location>
</feature>
<comment type="subcellular location">
    <subcellularLocation>
        <location evidence="2">Cytoplasm</location>
    </subcellularLocation>
    <subcellularLocation>
        <location evidence="1">Nucleus</location>
    </subcellularLocation>
</comment>
<dbReference type="SUPFAM" id="SSF48403">
    <property type="entry name" value="Ankyrin repeat"/>
    <property type="match status" value="1"/>
</dbReference>
<dbReference type="FunFam" id="2.60.40.10:FF:000046">
    <property type="entry name" value="Nuclear factor NF-kappa-B p105 subunit"/>
    <property type="match status" value="1"/>
</dbReference>
<dbReference type="PANTHER" id="PTHR24169">
    <property type="entry name" value="NUCLEAR FACTOR NF-KAPPA-B PROTEIN"/>
    <property type="match status" value="1"/>
</dbReference>
<evidence type="ECO:0000256" key="4">
    <source>
        <dbReference type="ARBA" id="ARBA00022737"/>
    </source>
</evidence>
<dbReference type="Gene3D" id="2.60.40.340">
    <property type="entry name" value="Rel homology domain (RHD), DNA-binding domain"/>
    <property type="match status" value="1"/>
</dbReference>
<dbReference type="InterPro" id="IPR013783">
    <property type="entry name" value="Ig-like_fold"/>
</dbReference>
<evidence type="ECO:0000256" key="7">
    <source>
        <dbReference type="ARBA" id="ARBA00023125"/>
    </source>
</evidence>
<dbReference type="Pfam" id="PF00531">
    <property type="entry name" value="Death"/>
    <property type="match status" value="1"/>
</dbReference>
<accession>A0A8B7Y2U2</accession>
<dbReference type="GO" id="GO:0005634">
    <property type="term" value="C:nucleus"/>
    <property type="evidence" value="ECO:0007669"/>
    <property type="project" value="UniProtKB-SubCell"/>
</dbReference>
<feature type="repeat" description="ANK" evidence="11">
    <location>
        <begin position="797"/>
        <end position="829"/>
    </location>
</feature>
<keyword evidence="4" id="KW-0677">Repeat</keyword>
<dbReference type="InterPro" id="IPR011539">
    <property type="entry name" value="RHD_DNA_bind_dom"/>
</dbReference>
<dbReference type="GO" id="GO:0000978">
    <property type="term" value="F:RNA polymerase II cis-regulatory region sequence-specific DNA binding"/>
    <property type="evidence" value="ECO:0007669"/>
    <property type="project" value="TreeGrafter"/>
</dbReference>
<evidence type="ECO:0000313" key="14">
    <source>
        <dbReference type="Proteomes" id="UP000694845"/>
    </source>
</evidence>
<dbReference type="AlphaFoldDB" id="A0A8B7Y2U2"/>
<feature type="repeat" description="ANK" evidence="11">
    <location>
        <begin position="763"/>
        <end position="796"/>
    </location>
</feature>
<dbReference type="Pfam" id="PF00554">
    <property type="entry name" value="RHD_DNA_bind"/>
    <property type="match status" value="1"/>
</dbReference>
<dbReference type="CDD" id="cd08310">
    <property type="entry name" value="Death_NFkB-like"/>
    <property type="match status" value="1"/>
</dbReference>
<evidence type="ECO:0000256" key="3">
    <source>
        <dbReference type="ARBA" id="ARBA00022490"/>
    </source>
</evidence>
<feature type="region of interest" description="Disordered" evidence="12">
    <location>
        <begin position="911"/>
        <end position="941"/>
    </location>
</feature>
<dbReference type="KEGG" id="aplc:110977565"/>
<dbReference type="Gene3D" id="1.25.40.20">
    <property type="entry name" value="Ankyrin repeat-containing domain"/>
    <property type="match status" value="1"/>
</dbReference>
<evidence type="ECO:0000259" key="13">
    <source>
        <dbReference type="PROSITE" id="PS50254"/>
    </source>
</evidence>
<evidence type="ECO:0000256" key="10">
    <source>
        <dbReference type="ARBA" id="ARBA00023242"/>
    </source>
</evidence>
<dbReference type="InterPro" id="IPR008967">
    <property type="entry name" value="p53-like_TF_DNA-bd_sf"/>
</dbReference>
<feature type="repeat" description="ANK" evidence="11">
    <location>
        <begin position="648"/>
        <end position="680"/>
    </location>
</feature>
<dbReference type="Pfam" id="PF16179">
    <property type="entry name" value="RHD_dimer"/>
    <property type="match status" value="1"/>
</dbReference>
<dbReference type="InterPro" id="IPR002909">
    <property type="entry name" value="IPT_dom"/>
</dbReference>
<feature type="repeat" description="ANK" evidence="11">
    <location>
        <begin position="681"/>
        <end position="703"/>
    </location>
</feature>
<dbReference type="Pfam" id="PF12796">
    <property type="entry name" value="Ank_2"/>
    <property type="match status" value="2"/>
</dbReference>
<evidence type="ECO:0000256" key="1">
    <source>
        <dbReference type="ARBA" id="ARBA00004123"/>
    </source>
</evidence>
<dbReference type="GO" id="GO:0005737">
    <property type="term" value="C:cytoplasm"/>
    <property type="evidence" value="ECO:0007669"/>
    <property type="project" value="UniProtKB-SubCell"/>
</dbReference>
<sequence length="1093" mass="119522">MSDEERSDSLQSVEIPNDMYQQAYLSTNGTGPQMVGGLPSDLHQLEVMTGMSHQTLNDLSAPHLRILEQPKQRGFRFRYDCEGPSHGGLPGQNNQKGKRTYPSVEIVNHVGVARIVVSLVTNEEVPRPHAHSLVGKHCNDGQCMVQVGPADMTASFPNLGILHVTRKNVEKVLKDRLRQQQKLYCSVLGDKGYQSSTTHGILDSEEDLTKKAKEMSKEMDLSVVRLCFQAYLPDATGHFNQPLQPVVSVPIYDSKAPGATTLKICRMDKSSGCVTGNEEVYLLCDKVQKEDVAVRFFEINSSGEVVWEAHGEFGPTDVHRQFAIVFKTPRYKDCYIQKPVYVQVQLQRRSDREVSDPKPFTYHPQLTDKESILRKRKKQLPSFQDHCYPGGGGKGGYGGTRGGGAPNAPLNMNFGGGGGGPANAFQAPTTSQGGNVQRDQQHLSIMSQFRQQQQLQLQQRQQQQQGQQGLVMQSHGVGKDSKRVVVLPTAGHSTEAVQDSQPATVPMVDAAALNDEEVDSDLEVDSAPVEEPEVISRTKMLDVTDLIVERAKSQTDHGVQTDDLPFDYDSLAWRLAERTSRALHDFAKTADIKMVLAVQRHLTAVEDENGDTPLHLAIIHKKQDVILGLLNVIVSIPNQKIVNHVNKLRQTPLHVAVATQQRDVVEVLLRCGADPNILDHNGNMPLHLAAEHGLKDITLLLIQGPPPPPGQNRSTIEPIKADLNAKNLDGMTAAHISVSSGHLMNLKVLVKNGADVNIPDGKSGRTPLHYAVEQENFSFLSFLIGDADADIHARTYAGDTPLHLACSLDFVAVAAVLVSAGADPSVENYDTSDEYMGEVGVASGDGHLEEFEEEYGVGRFEGHGQGRELKGKTPVDMAQSPRMASILKGESYIPSLSQSVTSSYTWGLPQKGPTDSARSTADSCYHSRQGSAYRPSTGLPTGDMNRLDSLVRRKLESLLDEVKPHKDWISLADRLGLGNMINQLKQFDSPTSILLDQYEAMDGTIDELTSVLKSLNREDVLNVIEELKMPAKRVSNLAIKEVDHGTQVDSGLASSLHSMHLASSTASSGPAKGHLKSSQLSAFKNVRAMEGQV</sequence>
<keyword evidence="6 11" id="KW-0040">ANK repeat</keyword>
<dbReference type="FunFam" id="2.60.40.340:FF:000004">
    <property type="entry name" value="Nuclear factor NF-kappa-B p105 subunit isoform 1"/>
    <property type="match status" value="1"/>
</dbReference>
<dbReference type="InterPro" id="IPR032397">
    <property type="entry name" value="RHD_dimer"/>
</dbReference>
<dbReference type="PRINTS" id="PR00057">
    <property type="entry name" value="NFKBTNSCPFCT"/>
</dbReference>
<dbReference type="Proteomes" id="UP000694845">
    <property type="component" value="Unplaced"/>
</dbReference>
<name>A0A8B7Y2U2_ACAPL</name>
<proteinExistence type="predicted"/>
<dbReference type="CDD" id="cd01177">
    <property type="entry name" value="IPT_NFkappaB"/>
    <property type="match status" value="1"/>
</dbReference>
<evidence type="ECO:0000256" key="5">
    <source>
        <dbReference type="ARBA" id="ARBA00023015"/>
    </source>
</evidence>
<reference evidence="15" key="1">
    <citation type="submission" date="2025-08" db="UniProtKB">
        <authorList>
            <consortium name="RefSeq"/>
        </authorList>
    </citation>
    <scope>IDENTIFICATION</scope>
</reference>
<evidence type="ECO:0000256" key="11">
    <source>
        <dbReference type="PROSITE-ProRule" id="PRU00023"/>
    </source>
</evidence>
<dbReference type="InterPro" id="IPR037059">
    <property type="entry name" value="RHD_DNA_bind_dom_sf"/>
</dbReference>
<dbReference type="SUPFAM" id="SSF49417">
    <property type="entry name" value="p53-like transcription factors"/>
    <property type="match status" value="1"/>
</dbReference>
<dbReference type="PROSITE" id="PS50088">
    <property type="entry name" value="ANK_REPEAT"/>
    <property type="match status" value="5"/>
</dbReference>
<keyword evidence="5" id="KW-0805">Transcription regulation</keyword>
<evidence type="ECO:0000256" key="2">
    <source>
        <dbReference type="ARBA" id="ARBA00004496"/>
    </source>
</evidence>
<dbReference type="InterPro" id="IPR000488">
    <property type="entry name" value="Death_dom"/>
</dbReference>
<dbReference type="PANTHER" id="PTHR24169:SF28">
    <property type="entry name" value="NUCLEAR FACTOR NF-KAPPA-B P110 SUBUNIT"/>
    <property type="match status" value="1"/>
</dbReference>
<dbReference type="Gene3D" id="2.60.40.10">
    <property type="entry name" value="Immunoglobulins"/>
    <property type="match status" value="1"/>
</dbReference>
<keyword evidence="14" id="KW-1185">Reference proteome</keyword>
<evidence type="ECO:0000313" key="15">
    <source>
        <dbReference type="RefSeq" id="XP_022087493.1"/>
    </source>
</evidence>
<keyword evidence="10" id="KW-0539">Nucleus</keyword>
<protein>
    <submittedName>
        <fullName evidence="15">Nuclear factor NF-kappa-B p105 subunit-like</fullName>
    </submittedName>
</protein>
<feature type="domain" description="RHD" evidence="13">
    <location>
        <begin position="59"/>
        <end position="258"/>
    </location>
</feature>